<dbReference type="AlphaFoldDB" id="A0A3D8L6E3"/>
<dbReference type="Proteomes" id="UP000256708">
    <property type="component" value="Unassembled WGS sequence"/>
</dbReference>
<dbReference type="EMBL" id="QRGR01000031">
    <property type="protein sequence ID" value="RDV12957.1"/>
    <property type="molecule type" value="Genomic_DNA"/>
</dbReference>
<organism evidence="1 2">
    <name type="scientific">Pontibacter diazotrophicus</name>
    <dbReference type="NCBI Taxonomy" id="1400979"/>
    <lineage>
        <taxon>Bacteria</taxon>
        <taxon>Pseudomonadati</taxon>
        <taxon>Bacteroidota</taxon>
        <taxon>Cytophagia</taxon>
        <taxon>Cytophagales</taxon>
        <taxon>Hymenobacteraceae</taxon>
        <taxon>Pontibacter</taxon>
    </lineage>
</organism>
<keyword evidence="2" id="KW-1185">Reference proteome</keyword>
<evidence type="ECO:0000313" key="1">
    <source>
        <dbReference type="EMBL" id="RDV12957.1"/>
    </source>
</evidence>
<gene>
    <name evidence="1" type="ORF">DXT99_22065</name>
</gene>
<accession>A0A3D8L6E3</accession>
<name>A0A3D8L6E3_9BACT</name>
<proteinExistence type="predicted"/>
<comment type="caution">
    <text evidence="1">The sequence shown here is derived from an EMBL/GenBank/DDBJ whole genome shotgun (WGS) entry which is preliminary data.</text>
</comment>
<reference evidence="2" key="1">
    <citation type="submission" date="2018-08" db="EMBL/GenBank/DDBJ databases">
        <authorList>
            <person name="Liu Z.-W."/>
            <person name="Du Z.-J."/>
        </authorList>
    </citation>
    <scope>NUCLEOTIDE SEQUENCE [LARGE SCALE GENOMIC DNA]</scope>
    <source>
        <strain evidence="2">H4X</strain>
    </source>
</reference>
<sequence>MDYLIKVAMSTFHCFATIENPPLPLQGGEFRPTSKTPLPGGVRDGFIQLQRNNRDLSYIITDITQKSLRDDLSIEKESNCFLAPAERPVDDIFTGRSAGAKGGFWISGY</sequence>
<evidence type="ECO:0000313" key="2">
    <source>
        <dbReference type="Proteomes" id="UP000256708"/>
    </source>
</evidence>
<protein>
    <submittedName>
        <fullName evidence="1">Uncharacterized protein</fullName>
    </submittedName>
</protein>